<proteinExistence type="predicted"/>
<dbReference type="GO" id="GO:0022857">
    <property type="term" value="F:transmembrane transporter activity"/>
    <property type="evidence" value="ECO:0007669"/>
    <property type="project" value="InterPro"/>
</dbReference>
<evidence type="ECO:0000256" key="2">
    <source>
        <dbReference type="ARBA" id="ARBA00022692"/>
    </source>
</evidence>
<feature type="transmembrane region" description="Helical" evidence="5">
    <location>
        <begin position="6"/>
        <end position="26"/>
    </location>
</feature>
<keyword evidence="2 5" id="KW-0812">Transmembrane</keyword>
<reference evidence="7 8" key="1">
    <citation type="journal article" date="2019" name="Emerg. Microbes Infect.">
        <title>Comprehensive subspecies identification of 175 nontuberculous mycobacteria species based on 7547 genomic profiles.</title>
        <authorList>
            <person name="Matsumoto Y."/>
            <person name="Kinjo T."/>
            <person name="Motooka D."/>
            <person name="Nabeya D."/>
            <person name="Jung N."/>
            <person name="Uechi K."/>
            <person name="Horii T."/>
            <person name="Iida T."/>
            <person name="Fujita J."/>
            <person name="Nakamura S."/>
        </authorList>
    </citation>
    <scope>NUCLEOTIDE SEQUENCE [LARGE SCALE GENOMIC DNA]</scope>
    <source>
        <strain evidence="7 8">JCM 12405</strain>
    </source>
</reference>
<feature type="transmembrane region" description="Helical" evidence="5">
    <location>
        <begin position="47"/>
        <end position="67"/>
    </location>
</feature>
<dbReference type="InterPro" id="IPR036259">
    <property type="entry name" value="MFS_trans_sf"/>
</dbReference>
<feature type="transmembrane region" description="Helical" evidence="5">
    <location>
        <begin position="73"/>
        <end position="95"/>
    </location>
</feature>
<comment type="subcellular location">
    <subcellularLocation>
        <location evidence="1">Cell membrane</location>
        <topology evidence="1">Multi-pass membrane protein</topology>
    </subcellularLocation>
</comment>
<dbReference type="EMBL" id="AP022605">
    <property type="protein sequence ID" value="BBZ09087.1"/>
    <property type="molecule type" value="Genomic_DNA"/>
</dbReference>
<name>A0A7I7VW69_9MYCO</name>
<sequence length="105" mass="10911">MLLSHQWPLVFVAAALLGATFGLGFGGSLRHLSDVVPAGRRGETMSAFYLSAYTAMAVPTLLAGWAATTWELVVVFPWFAVVVATACLGAAVAGIRSAGRATRDA</sequence>
<feature type="domain" description="Major facilitator superfamily (MFS) profile" evidence="6">
    <location>
        <begin position="1"/>
        <end position="105"/>
    </location>
</feature>
<keyword evidence="4 5" id="KW-0472">Membrane</keyword>
<evidence type="ECO:0000313" key="8">
    <source>
        <dbReference type="Proteomes" id="UP000467201"/>
    </source>
</evidence>
<evidence type="ECO:0000259" key="6">
    <source>
        <dbReference type="PROSITE" id="PS50850"/>
    </source>
</evidence>
<keyword evidence="3 5" id="KW-1133">Transmembrane helix</keyword>
<evidence type="ECO:0000256" key="4">
    <source>
        <dbReference type="ARBA" id="ARBA00023136"/>
    </source>
</evidence>
<evidence type="ECO:0000256" key="5">
    <source>
        <dbReference type="SAM" id="Phobius"/>
    </source>
</evidence>
<dbReference type="InterPro" id="IPR020846">
    <property type="entry name" value="MFS_dom"/>
</dbReference>
<protein>
    <recommendedName>
        <fullName evidence="6">Major facilitator superfamily (MFS) profile domain-containing protein</fullName>
    </recommendedName>
</protein>
<dbReference type="Gene3D" id="1.20.1250.20">
    <property type="entry name" value="MFS general substrate transporter like domains"/>
    <property type="match status" value="1"/>
</dbReference>
<organism evidence="7 8">
    <name type="scientific">Mycolicibacterium doricum</name>
    <dbReference type="NCBI Taxonomy" id="126673"/>
    <lineage>
        <taxon>Bacteria</taxon>
        <taxon>Bacillati</taxon>
        <taxon>Actinomycetota</taxon>
        <taxon>Actinomycetes</taxon>
        <taxon>Mycobacteriales</taxon>
        <taxon>Mycobacteriaceae</taxon>
        <taxon>Mycolicibacterium</taxon>
    </lineage>
</organism>
<dbReference type="GO" id="GO:0005886">
    <property type="term" value="C:plasma membrane"/>
    <property type="evidence" value="ECO:0007669"/>
    <property type="project" value="UniProtKB-SubCell"/>
</dbReference>
<dbReference type="KEGG" id="mdr:MDOR_32560"/>
<gene>
    <name evidence="7" type="ORF">MDOR_32560</name>
</gene>
<accession>A0A7I7VW69</accession>
<evidence type="ECO:0000313" key="7">
    <source>
        <dbReference type="EMBL" id="BBZ09087.1"/>
    </source>
</evidence>
<dbReference type="Proteomes" id="UP000467201">
    <property type="component" value="Chromosome"/>
</dbReference>
<dbReference type="SUPFAM" id="SSF103473">
    <property type="entry name" value="MFS general substrate transporter"/>
    <property type="match status" value="1"/>
</dbReference>
<evidence type="ECO:0000256" key="1">
    <source>
        <dbReference type="ARBA" id="ARBA00004651"/>
    </source>
</evidence>
<evidence type="ECO:0000256" key="3">
    <source>
        <dbReference type="ARBA" id="ARBA00022989"/>
    </source>
</evidence>
<dbReference type="AlphaFoldDB" id="A0A7I7VW69"/>
<dbReference type="PROSITE" id="PS50850">
    <property type="entry name" value="MFS"/>
    <property type="match status" value="1"/>
</dbReference>